<gene>
    <name evidence="9" type="ORF">NJQ99_13975</name>
</gene>
<evidence type="ECO:0000256" key="7">
    <source>
        <dbReference type="SAM" id="SignalP"/>
    </source>
</evidence>
<dbReference type="SUPFAM" id="SSF46626">
    <property type="entry name" value="Cytochrome c"/>
    <property type="match status" value="1"/>
</dbReference>
<dbReference type="GO" id="GO:0009055">
    <property type="term" value="F:electron transfer activity"/>
    <property type="evidence" value="ECO:0007669"/>
    <property type="project" value="InterPro"/>
</dbReference>
<keyword evidence="5 6" id="KW-0408">Iron</keyword>
<keyword evidence="4" id="KW-0249">Electron transport</keyword>
<dbReference type="Gene3D" id="1.10.760.10">
    <property type="entry name" value="Cytochrome c-like domain"/>
    <property type="match status" value="1"/>
</dbReference>
<keyword evidence="7" id="KW-0732">Signal</keyword>
<evidence type="ECO:0000256" key="4">
    <source>
        <dbReference type="ARBA" id="ARBA00022982"/>
    </source>
</evidence>
<evidence type="ECO:0000256" key="2">
    <source>
        <dbReference type="ARBA" id="ARBA00022617"/>
    </source>
</evidence>
<dbReference type="InterPro" id="IPR036909">
    <property type="entry name" value="Cyt_c-like_dom_sf"/>
</dbReference>
<comment type="caution">
    <text evidence="9">The sequence shown here is derived from an EMBL/GenBank/DDBJ whole genome shotgun (WGS) entry which is preliminary data.</text>
</comment>
<keyword evidence="3 6" id="KW-0479">Metal-binding</keyword>
<dbReference type="EMBL" id="JAMZFT010000003">
    <property type="protein sequence ID" value="MCP1337527.1"/>
    <property type="molecule type" value="Genomic_DNA"/>
</dbReference>
<dbReference type="RefSeq" id="WP_269333492.1">
    <property type="nucleotide sequence ID" value="NZ_JAMZFT010000003.1"/>
</dbReference>
<feature type="chain" id="PRO_5039911739" evidence="7">
    <location>
        <begin position="23"/>
        <end position="127"/>
    </location>
</feature>
<name>A0A9J6PLK9_9PROT</name>
<dbReference type="InterPro" id="IPR009056">
    <property type="entry name" value="Cyt_c-like_dom"/>
</dbReference>
<sequence>MTVSRTILAAALAALVAGPALADGDAAKGEKVFNKCKACHMVGENAKNRVGPELNGIVGAEIASVDGFKYSDAFQSKKAEGLVWTEDNLDAYLADPRGFIPKNKMGFAGLKKEDDREDVIAYLKQFQ</sequence>
<dbReference type="PRINTS" id="PR00604">
    <property type="entry name" value="CYTCHRMECIAB"/>
</dbReference>
<dbReference type="GO" id="GO:0020037">
    <property type="term" value="F:heme binding"/>
    <property type="evidence" value="ECO:0007669"/>
    <property type="project" value="InterPro"/>
</dbReference>
<dbReference type="InterPro" id="IPR002327">
    <property type="entry name" value="Cyt_c_1A/1B"/>
</dbReference>
<dbReference type="AlphaFoldDB" id="A0A9J6PLK9"/>
<dbReference type="Pfam" id="PF00034">
    <property type="entry name" value="Cytochrom_C"/>
    <property type="match status" value="1"/>
</dbReference>
<keyword evidence="2 6" id="KW-0349">Heme</keyword>
<reference evidence="9" key="1">
    <citation type="submission" date="2022-06" db="EMBL/GenBank/DDBJ databases">
        <title>Isolation and Genomics of Futiania mangrovii gen. nov., sp. nov., a Rare and Metabolically-versatile member in the Class Alphaproteobacteria.</title>
        <authorList>
            <person name="Liu L."/>
            <person name="Huang W.-C."/>
            <person name="Pan J."/>
            <person name="Li J."/>
            <person name="Huang Y."/>
            <person name="Du H."/>
            <person name="Liu Y."/>
            <person name="Li M."/>
        </authorList>
    </citation>
    <scope>NUCLEOTIDE SEQUENCE</scope>
    <source>
        <strain evidence="9">FT118</strain>
    </source>
</reference>
<keyword evidence="1" id="KW-0813">Transport</keyword>
<protein>
    <submittedName>
        <fullName evidence="9">Cytochrome c family protein</fullName>
    </submittedName>
</protein>
<keyword evidence="10" id="KW-1185">Reference proteome</keyword>
<feature type="domain" description="Cytochrome c" evidence="8">
    <location>
        <begin position="24"/>
        <end position="127"/>
    </location>
</feature>
<accession>A0A9J6PLK9</accession>
<evidence type="ECO:0000256" key="3">
    <source>
        <dbReference type="ARBA" id="ARBA00022723"/>
    </source>
</evidence>
<dbReference type="PANTHER" id="PTHR11961">
    <property type="entry name" value="CYTOCHROME C"/>
    <property type="match status" value="1"/>
</dbReference>
<evidence type="ECO:0000256" key="6">
    <source>
        <dbReference type="PROSITE-ProRule" id="PRU00433"/>
    </source>
</evidence>
<evidence type="ECO:0000256" key="5">
    <source>
        <dbReference type="ARBA" id="ARBA00023004"/>
    </source>
</evidence>
<evidence type="ECO:0000259" key="8">
    <source>
        <dbReference type="PROSITE" id="PS51007"/>
    </source>
</evidence>
<dbReference type="Proteomes" id="UP001055804">
    <property type="component" value="Unassembled WGS sequence"/>
</dbReference>
<evidence type="ECO:0000313" key="10">
    <source>
        <dbReference type="Proteomes" id="UP001055804"/>
    </source>
</evidence>
<organism evidence="9 10">
    <name type="scientific">Futiania mangrovi</name>
    <dbReference type="NCBI Taxonomy" id="2959716"/>
    <lineage>
        <taxon>Bacteria</taxon>
        <taxon>Pseudomonadati</taxon>
        <taxon>Pseudomonadota</taxon>
        <taxon>Alphaproteobacteria</taxon>
        <taxon>Futianiales</taxon>
        <taxon>Futianiaceae</taxon>
        <taxon>Futiania</taxon>
    </lineage>
</organism>
<evidence type="ECO:0000313" key="9">
    <source>
        <dbReference type="EMBL" id="MCP1337527.1"/>
    </source>
</evidence>
<dbReference type="PROSITE" id="PS51007">
    <property type="entry name" value="CYTC"/>
    <property type="match status" value="1"/>
</dbReference>
<proteinExistence type="predicted"/>
<feature type="signal peptide" evidence="7">
    <location>
        <begin position="1"/>
        <end position="22"/>
    </location>
</feature>
<dbReference type="GO" id="GO:0046872">
    <property type="term" value="F:metal ion binding"/>
    <property type="evidence" value="ECO:0007669"/>
    <property type="project" value="UniProtKB-KW"/>
</dbReference>
<evidence type="ECO:0000256" key="1">
    <source>
        <dbReference type="ARBA" id="ARBA00022448"/>
    </source>
</evidence>